<dbReference type="RefSeq" id="WP_183963472.1">
    <property type="nucleotide sequence ID" value="NZ_BAABEW010000015.1"/>
</dbReference>
<keyword evidence="3" id="KW-1185">Reference proteome</keyword>
<dbReference type="Proteomes" id="UP000532440">
    <property type="component" value="Unassembled WGS sequence"/>
</dbReference>
<keyword evidence="1" id="KW-0812">Transmembrane</keyword>
<feature type="transmembrane region" description="Helical" evidence="1">
    <location>
        <begin position="66"/>
        <end position="84"/>
    </location>
</feature>
<feature type="transmembrane region" description="Helical" evidence="1">
    <location>
        <begin position="12"/>
        <end position="31"/>
    </location>
</feature>
<keyword evidence="1" id="KW-0472">Membrane</keyword>
<keyword evidence="1" id="KW-1133">Transmembrane helix</keyword>
<comment type="caution">
    <text evidence="2">The sequence shown here is derived from an EMBL/GenBank/DDBJ whole genome shotgun (WGS) entry which is preliminary data.</text>
</comment>
<sequence length="94" mass="10682">MQLFLALVHELVKFAGLLLIGQGLVLVFSFGRHETNPVYGFFRFLTSPIVRATRAITPTRVADRHVPVVAFLLLFWLWFALIFVRRSLILQGAA</sequence>
<proteinExistence type="predicted"/>
<protein>
    <recommendedName>
        <fullName evidence="4">YggT family protein</fullName>
    </recommendedName>
</protein>
<accession>A0A7W8HE51</accession>
<evidence type="ECO:0008006" key="4">
    <source>
        <dbReference type="Google" id="ProtNLM"/>
    </source>
</evidence>
<evidence type="ECO:0000313" key="2">
    <source>
        <dbReference type="EMBL" id="MBB5270243.1"/>
    </source>
</evidence>
<gene>
    <name evidence="2" type="ORF">HNQ70_000227</name>
</gene>
<evidence type="ECO:0000313" key="3">
    <source>
        <dbReference type="Proteomes" id="UP000532440"/>
    </source>
</evidence>
<organism evidence="2 3">
    <name type="scientific">Quisquiliibacterium transsilvanicum</name>
    <dbReference type="NCBI Taxonomy" id="1549638"/>
    <lineage>
        <taxon>Bacteria</taxon>
        <taxon>Pseudomonadati</taxon>
        <taxon>Pseudomonadota</taxon>
        <taxon>Betaproteobacteria</taxon>
        <taxon>Burkholderiales</taxon>
        <taxon>Burkholderiaceae</taxon>
        <taxon>Quisquiliibacterium</taxon>
    </lineage>
</organism>
<evidence type="ECO:0000256" key="1">
    <source>
        <dbReference type="SAM" id="Phobius"/>
    </source>
</evidence>
<dbReference type="EMBL" id="JACHGB010000001">
    <property type="protein sequence ID" value="MBB5270243.1"/>
    <property type="molecule type" value="Genomic_DNA"/>
</dbReference>
<name>A0A7W8HE51_9BURK</name>
<reference evidence="2 3" key="1">
    <citation type="submission" date="2020-08" db="EMBL/GenBank/DDBJ databases">
        <title>Genomic Encyclopedia of Type Strains, Phase IV (KMG-IV): sequencing the most valuable type-strain genomes for metagenomic binning, comparative biology and taxonomic classification.</title>
        <authorList>
            <person name="Goeker M."/>
        </authorList>
    </citation>
    <scope>NUCLEOTIDE SEQUENCE [LARGE SCALE GENOMIC DNA]</scope>
    <source>
        <strain evidence="2 3">DSM 29781</strain>
    </source>
</reference>
<dbReference type="AlphaFoldDB" id="A0A7W8HE51"/>